<evidence type="ECO:0000256" key="28">
    <source>
        <dbReference type="ARBA" id="ARBA00048234"/>
    </source>
</evidence>
<evidence type="ECO:0000256" key="17">
    <source>
        <dbReference type="ARBA" id="ARBA00023288"/>
    </source>
</evidence>
<dbReference type="InterPro" id="IPR017850">
    <property type="entry name" value="Alkaline_phosphatase_core_sf"/>
</dbReference>
<comment type="catalytic activity">
    <reaction evidence="22">
        <text>1-(9Z-octadecenoyl)-sn-glycero-3-phosphocholine + H2O = 1-(9Z-octadecenoyl)-sn-glycerol + phosphocholine + H(+)</text>
        <dbReference type="Rhea" id="RHEA:41091"/>
        <dbReference type="ChEBI" id="CHEBI:15377"/>
        <dbReference type="ChEBI" id="CHEBI:15378"/>
        <dbReference type="ChEBI" id="CHEBI:28610"/>
        <dbReference type="ChEBI" id="CHEBI:75757"/>
        <dbReference type="ChEBI" id="CHEBI:295975"/>
    </reaction>
    <physiologicalReaction direction="left-to-right" evidence="22">
        <dbReference type="Rhea" id="RHEA:41092"/>
    </physiologicalReaction>
</comment>
<keyword evidence="7" id="KW-0336">GPI-anchor</keyword>
<evidence type="ECO:0000256" key="19">
    <source>
        <dbReference type="ARBA" id="ARBA00032556"/>
    </source>
</evidence>
<feature type="coiled-coil region" evidence="32">
    <location>
        <begin position="246"/>
        <end position="273"/>
    </location>
</feature>
<dbReference type="PANTHER" id="PTHR10151">
    <property type="entry name" value="ECTONUCLEOTIDE PYROPHOSPHATASE/PHOSPHODIESTERASE"/>
    <property type="match status" value="1"/>
</dbReference>
<dbReference type="Pfam" id="PF01663">
    <property type="entry name" value="Phosphodiest"/>
    <property type="match status" value="1"/>
</dbReference>
<comment type="catalytic activity">
    <reaction evidence="25">
        <text>a 1-acyl-sn-glycero-3-phosphocholine + H2O = a 1-acyl-sn-glycerol + phosphocholine + H(+)</text>
        <dbReference type="Rhea" id="RHEA:44720"/>
        <dbReference type="ChEBI" id="CHEBI:15377"/>
        <dbReference type="ChEBI" id="CHEBI:15378"/>
        <dbReference type="ChEBI" id="CHEBI:58168"/>
        <dbReference type="ChEBI" id="CHEBI:64683"/>
        <dbReference type="ChEBI" id="CHEBI:295975"/>
    </reaction>
    <physiologicalReaction direction="left-to-right" evidence="25">
        <dbReference type="Rhea" id="RHEA:44721"/>
    </physiologicalReaction>
</comment>
<evidence type="ECO:0000256" key="26">
    <source>
        <dbReference type="ARBA" id="ARBA00047779"/>
    </source>
</evidence>
<comment type="catalytic activity">
    <reaction evidence="29">
        <text>sn-glycerol 3-phosphocholine + H2O = phosphocholine + glycerol + H(+)</text>
        <dbReference type="Rhea" id="RHEA:19545"/>
        <dbReference type="ChEBI" id="CHEBI:15377"/>
        <dbReference type="ChEBI" id="CHEBI:15378"/>
        <dbReference type="ChEBI" id="CHEBI:16870"/>
        <dbReference type="ChEBI" id="CHEBI:17754"/>
        <dbReference type="ChEBI" id="CHEBI:295975"/>
        <dbReference type="EC" id="3.1.4.38"/>
    </reaction>
    <physiologicalReaction direction="left-to-right" evidence="29">
        <dbReference type="Rhea" id="RHEA:19546"/>
    </physiologicalReaction>
</comment>
<evidence type="ECO:0000256" key="15">
    <source>
        <dbReference type="ARBA" id="ARBA00023157"/>
    </source>
</evidence>
<keyword evidence="6" id="KW-0597">Phosphoprotein</keyword>
<sequence>MDRTVRQRRAEDEPVPSHRSVFEGTEKDHQSDEWLSRRGRNMVLVILLYVVVCTGVFVWFQVGRQPPKMLVLSISALRHDYLSKVPSRDAPFFTHFLRYGSRAEYLSPTFPSGGVASMTSVYTGLYPEKHGVLGEHFMDRKQGELKLKGPAGHSADDAAWWGGSLPFWNSAVKQWRKAALFNVPGGCVPFDGYAPHTCTAPTDDDAFSENLSRALDLLLNEEHAYNLAVVHTNVLRRAAEEHGADSKRLLDELLTLDARLQQMDRQLLDLQMRDNVNIIIVSDGGLTDTETAEVVHIDRYLPPEVGVTIAGNGAVCYVYANEAHHDLVYGVIGNVPGAKTYRRHEIPERYRISHPDRAPDVLLVAAPGSYIENTAPLTVAAAGGYDDTEGNAPDMRGVLLARGPSFKQGVVVQPVSAVDVYPLLTALLDVTSEVHSGSMLRTTDMVNW</sequence>
<keyword evidence="13" id="KW-0443">Lipid metabolism</keyword>
<comment type="cofactor">
    <cofactor evidence="1">
        <name>Zn(2+)</name>
        <dbReference type="ChEBI" id="CHEBI:29105"/>
    </cofactor>
</comment>
<dbReference type="SUPFAM" id="SSF53649">
    <property type="entry name" value="Alkaline phosphatase-like"/>
    <property type="match status" value="1"/>
</dbReference>
<evidence type="ECO:0000256" key="32">
    <source>
        <dbReference type="SAM" id="Coils"/>
    </source>
</evidence>
<keyword evidence="34" id="KW-0812">Transmembrane</keyword>
<comment type="function">
    <text evidence="20">Choline-specific glycerophosphodiesterase that hydrolyzes glycerophosphocholine (GPC) and lysophosphatidylcholine (LPC) and contributes to supplying choline to the cells. Has a preference for LPC with short (12:0 and 14:0) or polyunsaturated (18:2 and 20:4) fatty acids. In vitro, hydrolyzes only choline-containing lysophospholipids, such as sphingosylphosphorylcholine (SPC), platelet-activating factor (PAF) and lysoPAF, but not other lysophospholipids.</text>
</comment>
<keyword evidence="9" id="KW-0732">Signal</keyword>
<comment type="similarity">
    <text evidence="3">Belongs to the nucleotide pyrophosphatase/phosphodiesterase family.</text>
</comment>
<evidence type="ECO:0000256" key="16">
    <source>
        <dbReference type="ARBA" id="ARBA00023180"/>
    </source>
</evidence>
<comment type="catalytic activity">
    <reaction evidence="27">
        <text>1-hexadecanoyl-sn-glycero-3-phosphocholine + H2O = 1-hexadecanoyl-sn-glycerol + phosphocholine + H(+)</text>
        <dbReference type="Rhea" id="RHEA:41119"/>
        <dbReference type="ChEBI" id="CHEBI:15377"/>
        <dbReference type="ChEBI" id="CHEBI:15378"/>
        <dbReference type="ChEBI" id="CHEBI:72998"/>
        <dbReference type="ChEBI" id="CHEBI:75542"/>
        <dbReference type="ChEBI" id="CHEBI:295975"/>
    </reaction>
    <physiologicalReaction direction="left-to-right" evidence="27">
        <dbReference type="Rhea" id="RHEA:41120"/>
    </physiologicalReaction>
</comment>
<keyword evidence="14 34" id="KW-0472">Membrane</keyword>
<evidence type="ECO:0000256" key="27">
    <source>
        <dbReference type="ARBA" id="ARBA00048209"/>
    </source>
</evidence>
<comment type="catalytic activity">
    <reaction evidence="21">
        <text>1-dodecanoyl-sn-glycero-3-phosphocholine + H2O = 1-dodecanoyl-sn-glycerol + phosphocholine + H(+)</text>
        <dbReference type="Rhea" id="RHEA:41127"/>
        <dbReference type="ChEBI" id="CHEBI:15377"/>
        <dbReference type="ChEBI" id="CHEBI:15378"/>
        <dbReference type="ChEBI" id="CHEBI:74966"/>
        <dbReference type="ChEBI" id="CHEBI:75529"/>
        <dbReference type="ChEBI" id="CHEBI:295975"/>
    </reaction>
    <physiologicalReaction direction="left-to-right" evidence="21">
        <dbReference type="Rhea" id="RHEA:41128"/>
    </physiologicalReaction>
</comment>
<dbReference type="Proteomes" id="UP000440578">
    <property type="component" value="Unassembled WGS sequence"/>
</dbReference>
<evidence type="ECO:0000256" key="2">
    <source>
        <dbReference type="ARBA" id="ARBA00004609"/>
    </source>
</evidence>
<dbReference type="EMBL" id="VIIS01002199">
    <property type="protein sequence ID" value="KAF0287305.1"/>
    <property type="molecule type" value="Genomic_DNA"/>
</dbReference>
<dbReference type="GO" id="GO:0047390">
    <property type="term" value="F:glycerophosphocholine cholinephosphodiesterase activity"/>
    <property type="evidence" value="ECO:0007669"/>
    <property type="project" value="UniProtKB-EC"/>
</dbReference>
<proteinExistence type="inferred from homology"/>
<protein>
    <recommendedName>
        <fullName evidence="4">glycerophosphocholine cholinephosphodiesterase</fullName>
        <ecNumber evidence="4">3.1.4.38</ecNumber>
    </recommendedName>
    <alternativeName>
        <fullName evidence="19">Choline-specific glycerophosphodiester phosphodiesterase</fullName>
    </alternativeName>
    <alternativeName>
        <fullName evidence="18">Ectonucleotide pyrophosphatase/phosphodiesterase family member 6</fullName>
    </alternativeName>
</protein>
<evidence type="ECO:0000256" key="23">
    <source>
        <dbReference type="ARBA" id="ARBA00047482"/>
    </source>
</evidence>
<evidence type="ECO:0000256" key="10">
    <source>
        <dbReference type="ARBA" id="ARBA00022801"/>
    </source>
</evidence>
<evidence type="ECO:0000256" key="5">
    <source>
        <dbReference type="ARBA" id="ARBA00022475"/>
    </source>
</evidence>
<evidence type="ECO:0000256" key="11">
    <source>
        <dbReference type="ARBA" id="ARBA00022833"/>
    </source>
</evidence>
<dbReference type="GO" id="GO:0005886">
    <property type="term" value="C:plasma membrane"/>
    <property type="evidence" value="ECO:0007669"/>
    <property type="project" value="UniProtKB-SubCell"/>
</dbReference>
<keyword evidence="8" id="KW-0479">Metal-binding</keyword>
<evidence type="ECO:0000256" key="7">
    <source>
        <dbReference type="ARBA" id="ARBA00022622"/>
    </source>
</evidence>
<comment type="catalytic activity">
    <reaction evidence="28">
        <text>sphing-4-enine-phosphocholine + H2O = sphing-4-enine + phosphocholine + H(+)</text>
        <dbReference type="Rhea" id="RHEA:41095"/>
        <dbReference type="ChEBI" id="CHEBI:15377"/>
        <dbReference type="ChEBI" id="CHEBI:15378"/>
        <dbReference type="ChEBI" id="CHEBI:57756"/>
        <dbReference type="ChEBI" id="CHEBI:58906"/>
        <dbReference type="ChEBI" id="CHEBI:295975"/>
    </reaction>
    <physiologicalReaction direction="left-to-right" evidence="28">
        <dbReference type="Rhea" id="RHEA:41096"/>
    </physiologicalReaction>
</comment>
<evidence type="ECO:0000313" key="36">
    <source>
        <dbReference type="Proteomes" id="UP000440578"/>
    </source>
</evidence>
<keyword evidence="32" id="KW-0175">Coiled coil</keyword>
<comment type="catalytic activity">
    <reaction evidence="31">
        <text>1-(5Z,8Z,11Z,14Z-eicosatetraenoyl)-sn-glycero-3-phosphocholine + H2O = 1-(5Z,8Z,11Z,14Z-eicosatetraenoyl)-sn-glycerol + phosphocholine + H(+)</text>
        <dbReference type="Rhea" id="RHEA:41003"/>
        <dbReference type="ChEBI" id="CHEBI:15377"/>
        <dbReference type="ChEBI" id="CHEBI:15378"/>
        <dbReference type="ChEBI" id="CHEBI:34071"/>
        <dbReference type="ChEBI" id="CHEBI:74344"/>
        <dbReference type="ChEBI" id="CHEBI:295975"/>
    </reaction>
    <physiologicalReaction direction="left-to-right" evidence="31">
        <dbReference type="Rhea" id="RHEA:41004"/>
    </physiologicalReaction>
</comment>
<feature type="region of interest" description="Disordered" evidence="33">
    <location>
        <begin position="1"/>
        <end position="26"/>
    </location>
</feature>
<comment type="subcellular location">
    <subcellularLocation>
        <location evidence="2">Cell membrane</location>
        <topology evidence="2">Lipid-anchor</topology>
        <topology evidence="2">GPI-anchor</topology>
    </subcellularLocation>
</comment>
<comment type="catalytic activity">
    <reaction evidence="26">
        <text>1-tetradecanoyl-sn-glycero-3-phosphocholine + H2O = 1-tetradecanoyl-sn-glycerol + phosphocholine + H(+)</text>
        <dbReference type="Rhea" id="RHEA:40999"/>
        <dbReference type="ChEBI" id="CHEBI:15377"/>
        <dbReference type="ChEBI" id="CHEBI:15378"/>
        <dbReference type="ChEBI" id="CHEBI:64489"/>
        <dbReference type="ChEBI" id="CHEBI:75536"/>
        <dbReference type="ChEBI" id="CHEBI:295975"/>
    </reaction>
    <physiologicalReaction direction="left-to-right" evidence="26">
        <dbReference type="Rhea" id="RHEA:41000"/>
    </physiologicalReaction>
</comment>
<evidence type="ECO:0000256" key="9">
    <source>
        <dbReference type="ARBA" id="ARBA00022729"/>
    </source>
</evidence>
<keyword evidence="15" id="KW-1015">Disulfide bond</keyword>
<evidence type="ECO:0000256" key="12">
    <source>
        <dbReference type="ARBA" id="ARBA00022963"/>
    </source>
</evidence>
<evidence type="ECO:0000256" key="34">
    <source>
        <dbReference type="SAM" id="Phobius"/>
    </source>
</evidence>
<name>A0A6A4V0Y2_AMPAM</name>
<dbReference type="GO" id="GO:0016042">
    <property type="term" value="P:lipid catabolic process"/>
    <property type="evidence" value="ECO:0007669"/>
    <property type="project" value="UniProtKB-KW"/>
</dbReference>
<keyword evidence="16" id="KW-0325">Glycoprotein</keyword>
<dbReference type="InterPro" id="IPR002591">
    <property type="entry name" value="Phosphodiest/P_Trfase"/>
</dbReference>
<evidence type="ECO:0000256" key="31">
    <source>
        <dbReference type="ARBA" id="ARBA00049320"/>
    </source>
</evidence>
<dbReference type="CDD" id="cd16018">
    <property type="entry name" value="Enpp"/>
    <property type="match status" value="1"/>
</dbReference>
<evidence type="ECO:0000256" key="25">
    <source>
        <dbReference type="ARBA" id="ARBA00047600"/>
    </source>
</evidence>
<evidence type="ECO:0000256" key="4">
    <source>
        <dbReference type="ARBA" id="ARBA00012318"/>
    </source>
</evidence>
<evidence type="ECO:0000256" key="1">
    <source>
        <dbReference type="ARBA" id="ARBA00001947"/>
    </source>
</evidence>
<dbReference type="OrthoDB" id="415411at2759"/>
<keyword evidence="10" id="KW-0378">Hydrolase</keyword>
<dbReference type="GO" id="GO:0098552">
    <property type="term" value="C:side of membrane"/>
    <property type="evidence" value="ECO:0007669"/>
    <property type="project" value="UniProtKB-KW"/>
</dbReference>
<evidence type="ECO:0000256" key="14">
    <source>
        <dbReference type="ARBA" id="ARBA00023136"/>
    </source>
</evidence>
<evidence type="ECO:0000256" key="30">
    <source>
        <dbReference type="ARBA" id="ARBA00049092"/>
    </source>
</evidence>
<comment type="catalytic activity">
    <reaction evidence="24">
        <text>a 1-O-alkyl-sn-glycero-3-phosphocholine + H2O = a 1-O-alkyl-sn-glycerol + phosphocholine + H(+)</text>
        <dbReference type="Rhea" id="RHEA:36083"/>
        <dbReference type="ChEBI" id="CHEBI:15377"/>
        <dbReference type="ChEBI" id="CHEBI:15378"/>
        <dbReference type="ChEBI" id="CHEBI:15850"/>
        <dbReference type="ChEBI" id="CHEBI:30909"/>
        <dbReference type="ChEBI" id="CHEBI:295975"/>
    </reaction>
    <physiologicalReaction direction="left-to-right" evidence="24">
        <dbReference type="Rhea" id="RHEA:36084"/>
    </physiologicalReaction>
</comment>
<evidence type="ECO:0000256" key="24">
    <source>
        <dbReference type="ARBA" id="ARBA00047494"/>
    </source>
</evidence>
<gene>
    <name evidence="35" type="primary">enpp6_0</name>
    <name evidence="35" type="ORF">FJT64_014230</name>
</gene>
<dbReference type="Gene3D" id="3.40.720.10">
    <property type="entry name" value="Alkaline Phosphatase, subunit A"/>
    <property type="match status" value="1"/>
</dbReference>
<keyword evidence="34" id="KW-1133">Transmembrane helix</keyword>
<evidence type="ECO:0000256" key="13">
    <source>
        <dbReference type="ARBA" id="ARBA00023098"/>
    </source>
</evidence>
<comment type="caution">
    <text evidence="35">The sequence shown here is derived from an EMBL/GenBank/DDBJ whole genome shotgun (WGS) entry which is preliminary data.</text>
</comment>
<evidence type="ECO:0000256" key="22">
    <source>
        <dbReference type="ARBA" id="ARBA00047322"/>
    </source>
</evidence>
<dbReference type="EC" id="3.1.4.38" evidence="4"/>
<evidence type="ECO:0000256" key="20">
    <source>
        <dbReference type="ARBA" id="ARBA00046203"/>
    </source>
</evidence>
<dbReference type="GO" id="GO:0046872">
    <property type="term" value="F:metal ion binding"/>
    <property type="evidence" value="ECO:0007669"/>
    <property type="project" value="UniProtKB-KW"/>
</dbReference>
<evidence type="ECO:0000256" key="21">
    <source>
        <dbReference type="ARBA" id="ARBA00047290"/>
    </source>
</evidence>
<keyword evidence="36" id="KW-1185">Reference proteome</keyword>
<accession>A0A6A4V0Y2</accession>
<evidence type="ECO:0000313" key="35">
    <source>
        <dbReference type="EMBL" id="KAF0287305.1"/>
    </source>
</evidence>
<dbReference type="PANTHER" id="PTHR10151:SF66">
    <property type="entry name" value="GLYCEROPHOSPHOCHOLINE CHOLINEPHOSPHODIESTERASE ENPP6"/>
    <property type="match status" value="1"/>
</dbReference>
<evidence type="ECO:0000256" key="18">
    <source>
        <dbReference type="ARBA" id="ARBA00031167"/>
    </source>
</evidence>
<organism evidence="35 36">
    <name type="scientific">Amphibalanus amphitrite</name>
    <name type="common">Striped barnacle</name>
    <name type="synonym">Balanus amphitrite</name>
    <dbReference type="NCBI Taxonomy" id="1232801"/>
    <lineage>
        <taxon>Eukaryota</taxon>
        <taxon>Metazoa</taxon>
        <taxon>Ecdysozoa</taxon>
        <taxon>Arthropoda</taxon>
        <taxon>Crustacea</taxon>
        <taxon>Multicrustacea</taxon>
        <taxon>Cirripedia</taxon>
        <taxon>Thoracica</taxon>
        <taxon>Thoracicalcarea</taxon>
        <taxon>Balanomorpha</taxon>
        <taxon>Balanoidea</taxon>
        <taxon>Balanidae</taxon>
        <taxon>Amphibalaninae</taxon>
        <taxon>Amphibalanus</taxon>
    </lineage>
</organism>
<comment type="catalytic activity">
    <reaction evidence="30">
        <text>1-(9Z,12Z)-octadecadienoyl-sn-glycero-3-phosphocholine + H2O = 1-(9Z,12Z-octadecadienoyl)-sn-glycerol + phosphocholine + H(+)</text>
        <dbReference type="Rhea" id="RHEA:41115"/>
        <dbReference type="ChEBI" id="CHEBI:15377"/>
        <dbReference type="ChEBI" id="CHEBI:15378"/>
        <dbReference type="ChEBI" id="CHEBI:28733"/>
        <dbReference type="ChEBI" id="CHEBI:75561"/>
        <dbReference type="ChEBI" id="CHEBI:295975"/>
    </reaction>
    <physiologicalReaction direction="left-to-right" evidence="30">
        <dbReference type="Rhea" id="RHEA:41116"/>
    </physiologicalReaction>
</comment>
<keyword evidence="5" id="KW-1003">Cell membrane</keyword>
<keyword evidence="12" id="KW-0442">Lipid degradation</keyword>
<reference evidence="35 36" key="1">
    <citation type="submission" date="2019-07" db="EMBL/GenBank/DDBJ databases">
        <title>Draft genome assembly of a fouling barnacle, Amphibalanus amphitrite (Darwin, 1854): The first reference genome for Thecostraca.</title>
        <authorList>
            <person name="Kim W."/>
        </authorList>
    </citation>
    <scope>NUCLEOTIDE SEQUENCE [LARGE SCALE GENOMIC DNA]</scope>
    <source>
        <strain evidence="35">SNU_AA5</strain>
        <tissue evidence="35">Soma without cirri and trophi</tissue>
    </source>
</reference>
<feature type="transmembrane region" description="Helical" evidence="34">
    <location>
        <begin position="42"/>
        <end position="60"/>
    </location>
</feature>
<evidence type="ECO:0000256" key="29">
    <source>
        <dbReference type="ARBA" id="ARBA00048703"/>
    </source>
</evidence>
<comment type="catalytic activity">
    <reaction evidence="23">
        <text>glycero-2-phosphocholine + H2O = phosphocholine + glycerol + H(+)</text>
        <dbReference type="Rhea" id="RHEA:61684"/>
        <dbReference type="ChEBI" id="CHEBI:15377"/>
        <dbReference type="ChEBI" id="CHEBI:15378"/>
        <dbReference type="ChEBI" id="CHEBI:17754"/>
        <dbReference type="ChEBI" id="CHEBI:144950"/>
        <dbReference type="ChEBI" id="CHEBI:295975"/>
    </reaction>
    <physiologicalReaction direction="left-to-right" evidence="23">
        <dbReference type="Rhea" id="RHEA:61685"/>
    </physiologicalReaction>
</comment>
<evidence type="ECO:0000256" key="6">
    <source>
        <dbReference type="ARBA" id="ARBA00022553"/>
    </source>
</evidence>
<evidence type="ECO:0000256" key="33">
    <source>
        <dbReference type="SAM" id="MobiDB-lite"/>
    </source>
</evidence>
<dbReference type="AlphaFoldDB" id="A0A6A4V0Y2"/>
<keyword evidence="17" id="KW-0449">Lipoprotein</keyword>
<evidence type="ECO:0000256" key="8">
    <source>
        <dbReference type="ARBA" id="ARBA00022723"/>
    </source>
</evidence>
<evidence type="ECO:0000256" key="3">
    <source>
        <dbReference type="ARBA" id="ARBA00010594"/>
    </source>
</evidence>
<keyword evidence="11" id="KW-0862">Zinc</keyword>